<dbReference type="AlphaFoldDB" id="A0A077YXS5"/>
<feature type="region of interest" description="Disordered" evidence="6">
    <location>
        <begin position="106"/>
        <end position="175"/>
    </location>
</feature>
<evidence type="ECO:0000256" key="5">
    <source>
        <dbReference type="ARBA" id="ARBA00022917"/>
    </source>
</evidence>
<evidence type="ECO:0000256" key="6">
    <source>
        <dbReference type="SAM" id="MobiDB-lite"/>
    </source>
</evidence>
<sequence length="244" mass="27434">MKTRRLISHIEAEQTTYVEWCPDGAHFLTATTAPRLRVKNGFKLWHFTGKLLYEKQLPEGTQLLQIGWSPEGTGRFVEPYIDVQKISALTQSLPKREAYVPPHLRARNALGKSSPSEPSNSVSSDIDAASFKQLSRNRKKKEAKKMSKEGNEVTEELPEDVSAMQPGPCGTERTEREKRMLAITRVSDRPPAVECLFVQKLRQISTLKEKIEAGQKMQANQAHKLASEAALLAELETLKNKVNL</sequence>
<dbReference type="InterPro" id="IPR011387">
    <property type="entry name" value="TIF2A"/>
</dbReference>
<dbReference type="STRING" id="36087.A0A077YXS5"/>
<keyword evidence="4" id="KW-0677">Repeat</keyword>
<evidence type="ECO:0000256" key="1">
    <source>
        <dbReference type="ARBA" id="ARBA00003993"/>
    </source>
</evidence>
<dbReference type="OrthoDB" id="2194683at2759"/>
<keyword evidence="3" id="KW-0853">WD repeat</keyword>
<reference evidence="8" key="2">
    <citation type="submission" date="2014-03" db="EMBL/GenBank/DDBJ databases">
        <title>The whipworm genome and dual-species transcriptomics of an intimate host-pathogen interaction.</title>
        <authorList>
            <person name="Foth B.J."/>
            <person name="Tsai I.J."/>
            <person name="Reid A.J."/>
            <person name="Bancroft A.J."/>
            <person name="Nichol S."/>
            <person name="Tracey A."/>
            <person name="Holroyd N."/>
            <person name="Cotton J.A."/>
            <person name="Stanley E.J."/>
            <person name="Zarowiecki M."/>
            <person name="Liu J.Z."/>
            <person name="Huckvale T."/>
            <person name="Cooper P.J."/>
            <person name="Grencis R.K."/>
            <person name="Berriman M."/>
        </authorList>
    </citation>
    <scope>NUCLEOTIDE SEQUENCE [LARGE SCALE GENOMIC DNA]</scope>
</reference>
<evidence type="ECO:0000256" key="3">
    <source>
        <dbReference type="ARBA" id="ARBA00022574"/>
    </source>
</evidence>
<dbReference type="EMBL" id="HG805826">
    <property type="protein sequence ID" value="CDW52574.1"/>
    <property type="molecule type" value="Genomic_DNA"/>
</dbReference>
<feature type="compositionally biased region" description="Low complexity" evidence="6">
    <location>
        <begin position="113"/>
        <end position="124"/>
    </location>
</feature>
<name>A0A077YXS5_TRITR</name>
<keyword evidence="5" id="KW-0648">Protein biosynthesis</keyword>
<dbReference type="PANTHER" id="PTHR13227">
    <property type="entry name" value="EUKARYOTIC TRANSLATION INITIATION FACTOR 2A"/>
    <property type="match status" value="1"/>
</dbReference>
<accession>A0A077YXS5</accession>
<evidence type="ECO:0000256" key="4">
    <source>
        <dbReference type="ARBA" id="ARBA00022737"/>
    </source>
</evidence>
<protein>
    <submittedName>
        <fullName evidence="8">eIF2A domain containing protein</fullName>
    </submittedName>
</protein>
<dbReference type="GO" id="GO:0043022">
    <property type="term" value="F:ribosome binding"/>
    <property type="evidence" value="ECO:0007669"/>
    <property type="project" value="TreeGrafter"/>
</dbReference>
<dbReference type="PANTHER" id="PTHR13227:SF0">
    <property type="entry name" value="EUKARYOTIC TRANSLATION INITIATION FACTOR 2A"/>
    <property type="match status" value="1"/>
</dbReference>
<keyword evidence="9" id="KW-1185">Reference proteome</keyword>
<organism evidence="8 9">
    <name type="scientific">Trichuris trichiura</name>
    <name type="common">Whipworm</name>
    <name type="synonym">Trichocephalus trichiurus</name>
    <dbReference type="NCBI Taxonomy" id="36087"/>
    <lineage>
        <taxon>Eukaryota</taxon>
        <taxon>Metazoa</taxon>
        <taxon>Ecdysozoa</taxon>
        <taxon>Nematoda</taxon>
        <taxon>Enoplea</taxon>
        <taxon>Dorylaimia</taxon>
        <taxon>Trichinellida</taxon>
        <taxon>Trichuridae</taxon>
        <taxon>Trichuris</taxon>
    </lineage>
</organism>
<comment type="function">
    <text evidence="1">Functions in the early steps of protein synthesis of a small number of specific mRNAs. Acts by directing the binding of methionyl-tRNAi to 40S ribosomal subunits. In contrast to the eIF-2 complex, it binds methionyl-tRNAi to 40S subunits in a codon-dependent manner, whereas the eIF-2 complex binds methionyl-tRNAi to 40S subunits in a GTP-dependent manner.</text>
</comment>
<dbReference type="GO" id="GO:0003729">
    <property type="term" value="F:mRNA binding"/>
    <property type="evidence" value="ECO:0007669"/>
    <property type="project" value="TreeGrafter"/>
</dbReference>
<dbReference type="GO" id="GO:0000049">
    <property type="term" value="F:tRNA binding"/>
    <property type="evidence" value="ECO:0007669"/>
    <property type="project" value="TreeGrafter"/>
</dbReference>
<proteinExistence type="predicted"/>
<evidence type="ECO:0000313" key="8">
    <source>
        <dbReference type="EMBL" id="CDW52574.1"/>
    </source>
</evidence>
<dbReference type="Proteomes" id="UP000030665">
    <property type="component" value="Unassembled WGS sequence"/>
</dbReference>
<reference evidence="8" key="1">
    <citation type="submission" date="2014-01" db="EMBL/GenBank/DDBJ databases">
        <authorList>
            <person name="Aslett M."/>
        </authorList>
    </citation>
    <scope>NUCLEOTIDE SEQUENCE</scope>
</reference>
<evidence type="ECO:0000313" key="9">
    <source>
        <dbReference type="Proteomes" id="UP000030665"/>
    </source>
</evidence>
<dbReference type="GO" id="GO:0003743">
    <property type="term" value="F:translation initiation factor activity"/>
    <property type="evidence" value="ECO:0007669"/>
    <property type="project" value="UniProtKB-KW"/>
</dbReference>
<feature type="domain" description="Translation initiation factor beta propellor-like" evidence="7">
    <location>
        <begin position="3"/>
        <end position="59"/>
    </location>
</feature>
<evidence type="ECO:0000256" key="2">
    <source>
        <dbReference type="ARBA" id="ARBA00022540"/>
    </source>
</evidence>
<keyword evidence="2" id="KW-0396">Initiation factor</keyword>
<dbReference type="Pfam" id="PF08662">
    <property type="entry name" value="eIF2A"/>
    <property type="match status" value="1"/>
</dbReference>
<dbReference type="GO" id="GO:0022627">
    <property type="term" value="C:cytosolic small ribosomal subunit"/>
    <property type="evidence" value="ECO:0007669"/>
    <property type="project" value="TreeGrafter"/>
</dbReference>
<evidence type="ECO:0000259" key="7">
    <source>
        <dbReference type="Pfam" id="PF08662"/>
    </source>
</evidence>
<dbReference type="InterPro" id="IPR013979">
    <property type="entry name" value="TIF_beta_prop-like"/>
</dbReference>
<gene>
    <name evidence="8" type="ORF">TTRE_0000083601</name>
</gene>